<dbReference type="InterPro" id="IPR022617">
    <property type="entry name" value="Rad60/SUMO-like_dom"/>
</dbReference>
<dbReference type="AlphaFoldDB" id="A0A2G2Z0K0"/>
<dbReference type="Gramene" id="PHT75540">
    <property type="protein sequence ID" value="PHT75540"/>
    <property type="gene ID" value="T459_19062"/>
</dbReference>
<dbReference type="PANTHER" id="PTHR10562">
    <property type="entry name" value="SMALL UBIQUITIN-RELATED MODIFIER"/>
    <property type="match status" value="1"/>
</dbReference>
<feature type="region of interest" description="Disordered" evidence="1">
    <location>
        <begin position="41"/>
        <end position="68"/>
    </location>
</feature>
<dbReference type="SUPFAM" id="SSF54236">
    <property type="entry name" value="Ubiquitin-like"/>
    <property type="match status" value="1"/>
</dbReference>
<dbReference type="InterPro" id="IPR029071">
    <property type="entry name" value="Ubiquitin-like_domsf"/>
</dbReference>
<evidence type="ECO:0000259" key="2">
    <source>
        <dbReference type="PROSITE" id="PS50053"/>
    </source>
</evidence>
<name>A0A2G2Z0K0_CAPAN</name>
<dbReference type="InterPro" id="IPR000626">
    <property type="entry name" value="Ubiquitin-like_dom"/>
</dbReference>
<reference evidence="3 4" key="1">
    <citation type="journal article" date="2014" name="Nat. Genet.">
        <title>Genome sequence of the hot pepper provides insights into the evolution of pungency in Capsicum species.</title>
        <authorList>
            <person name="Kim S."/>
            <person name="Park M."/>
            <person name="Yeom S.I."/>
            <person name="Kim Y.M."/>
            <person name="Lee J.M."/>
            <person name="Lee H.A."/>
            <person name="Seo E."/>
            <person name="Choi J."/>
            <person name="Cheong K."/>
            <person name="Kim K.T."/>
            <person name="Jung K."/>
            <person name="Lee G.W."/>
            <person name="Oh S.K."/>
            <person name="Bae C."/>
            <person name="Kim S.B."/>
            <person name="Lee H.Y."/>
            <person name="Kim S.Y."/>
            <person name="Kim M.S."/>
            <person name="Kang B.C."/>
            <person name="Jo Y.D."/>
            <person name="Yang H.B."/>
            <person name="Jeong H.J."/>
            <person name="Kang W.H."/>
            <person name="Kwon J.K."/>
            <person name="Shin C."/>
            <person name="Lim J.Y."/>
            <person name="Park J.H."/>
            <person name="Huh J.H."/>
            <person name="Kim J.S."/>
            <person name="Kim B.D."/>
            <person name="Cohen O."/>
            <person name="Paran I."/>
            <person name="Suh M.C."/>
            <person name="Lee S.B."/>
            <person name="Kim Y.K."/>
            <person name="Shin Y."/>
            <person name="Noh S.J."/>
            <person name="Park J."/>
            <person name="Seo Y.S."/>
            <person name="Kwon S.Y."/>
            <person name="Kim H.A."/>
            <person name="Park J.M."/>
            <person name="Kim H.J."/>
            <person name="Choi S.B."/>
            <person name="Bosland P.W."/>
            <person name="Reeves G."/>
            <person name="Jo S.H."/>
            <person name="Lee B.W."/>
            <person name="Cho H.T."/>
            <person name="Choi H.S."/>
            <person name="Lee M.S."/>
            <person name="Yu Y."/>
            <person name="Do Choi Y."/>
            <person name="Park B.S."/>
            <person name="van Deynze A."/>
            <person name="Ashrafi H."/>
            <person name="Hill T."/>
            <person name="Kim W.T."/>
            <person name="Pai H.S."/>
            <person name="Ahn H.K."/>
            <person name="Yeam I."/>
            <person name="Giovannoni J.J."/>
            <person name="Rose J.K."/>
            <person name="Sorensen I."/>
            <person name="Lee S.J."/>
            <person name="Kim R.W."/>
            <person name="Choi I.Y."/>
            <person name="Choi B.S."/>
            <person name="Lim J.S."/>
            <person name="Lee Y.H."/>
            <person name="Choi D."/>
        </authorList>
    </citation>
    <scope>NUCLEOTIDE SEQUENCE [LARGE SCALE GENOMIC DNA]</scope>
    <source>
        <strain evidence="4">cv. CM334</strain>
    </source>
</reference>
<evidence type="ECO:0000313" key="4">
    <source>
        <dbReference type="Proteomes" id="UP000222542"/>
    </source>
</evidence>
<dbReference type="EMBL" id="AYRZ02000007">
    <property type="protein sequence ID" value="PHT75540.1"/>
    <property type="molecule type" value="Genomic_DNA"/>
</dbReference>
<dbReference type="GO" id="GO:0005634">
    <property type="term" value="C:nucleus"/>
    <property type="evidence" value="ECO:0000318"/>
    <property type="project" value="GO_Central"/>
</dbReference>
<feature type="compositionally biased region" description="Acidic residues" evidence="1">
    <location>
        <begin position="44"/>
        <end position="55"/>
    </location>
</feature>
<evidence type="ECO:0000313" key="3">
    <source>
        <dbReference type="EMBL" id="PHT75540.1"/>
    </source>
</evidence>
<feature type="compositionally biased region" description="Polar residues" evidence="1">
    <location>
        <begin position="56"/>
        <end position="68"/>
    </location>
</feature>
<dbReference type="STRING" id="4072.A0A2G2Z0K0"/>
<accession>A0A2G2Z0K0</accession>
<gene>
    <name evidence="3" type="ORF">T459_19062</name>
</gene>
<dbReference type="Proteomes" id="UP000222542">
    <property type="component" value="Unassembled WGS sequence"/>
</dbReference>
<reference evidence="3 4" key="2">
    <citation type="journal article" date="2017" name="Genome Biol.">
        <title>New reference genome sequences of hot pepper reveal the massive evolution of plant disease-resistance genes by retroduplication.</title>
        <authorList>
            <person name="Kim S."/>
            <person name="Park J."/>
            <person name="Yeom S.I."/>
            <person name="Kim Y.M."/>
            <person name="Seo E."/>
            <person name="Kim K.T."/>
            <person name="Kim M.S."/>
            <person name="Lee J.M."/>
            <person name="Cheong K."/>
            <person name="Shin H.S."/>
            <person name="Kim S.B."/>
            <person name="Han K."/>
            <person name="Lee J."/>
            <person name="Park M."/>
            <person name="Lee H.A."/>
            <person name="Lee H.Y."/>
            <person name="Lee Y."/>
            <person name="Oh S."/>
            <person name="Lee J.H."/>
            <person name="Choi E."/>
            <person name="Choi E."/>
            <person name="Lee S.E."/>
            <person name="Jeon J."/>
            <person name="Kim H."/>
            <person name="Choi G."/>
            <person name="Song H."/>
            <person name="Lee J."/>
            <person name="Lee S.C."/>
            <person name="Kwon J.K."/>
            <person name="Lee H.Y."/>
            <person name="Koo N."/>
            <person name="Hong Y."/>
            <person name="Kim R.W."/>
            <person name="Kang W.H."/>
            <person name="Huh J.H."/>
            <person name="Kang B.C."/>
            <person name="Yang T.J."/>
            <person name="Lee Y.H."/>
            <person name="Bennetzen J.L."/>
            <person name="Choi D."/>
        </authorList>
    </citation>
    <scope>NUCLEOTIDE SEQUENCE [LARGE SCALE GENOMIC DNA]</scope>
    <source>
        <strain evidence="4">cv. CM334</strain>
    </source>
</reference>
<evidence type="ECO:0000256" key="1">
    <source>
        <dbReference type="SAM" id="MobiDB-lite"/>
    </source>
</evidence>
<feature type="domain" description="Ubiquitin-like" evidence="2">
    <location>
        <begin position="11"/>
        <end position="65"/>
    </location>
</feature>
<proteinExistence type="predicted"/>
<dbReference type="Gene3D" id="3.10.20.90">
    <property type="entry name" value="Phosphatidylinositol 3-kinase Catalytic Subunit, Chain A, domain 1"/>
    <property type="match status" value="1"/>
</dbReference>
<organism evidence="3 4">
    <name type="scientific">Capsicum annuum</name>
    <name type="common">Capsicum pepper</name>
    <dbReference type="NCBI Taxonomy" id="4072"/>
    <lineage>
        <taxon>Eukaryota</taxon>
        <taxon>Viridiplantae</taxon>
        <taxon>Streptophyta</taxon>
        <taxon>Embryophyta</taxon>
        <taxon>Tracheophyta</taxon>
        <taxon>Spermatophyta</taxon>
        <taxon>Magnoliopsida</taxon>
        <taxon>eudicotyledons</taxon>
        <taxon>Gunneridae</taxon>
        <taxon>Pentapetalae</taxon>
        <taxon>asterids</taxon>
        <taxon>lamiids</taxon>
        <taxon>Solanales</taxon>
        <taxon>Solanaceae</taxon>
        <taxon>Solanoideae</taxon>
        <taxon>Capsiceae</taxon>
        <taxon>Capsicum</taxon>
    </lineage>
</organism>
<dbReference type="PROSITE" id="PS50053">
    <property type="entry name" value="UBIQUITIN_2"/>
    <property type="match status" value="1"/>
</dbReference>
<protein>
    <submittedName>
        <fullName evidence="3">Small ubiquitin-related modifier 1</fullName>
    </submittedName>
</protein>
<sequence>MRFFRIKRSTQLKELMSAYCDKQSVDFNAIAVLFGGRRLRPDQTPDELEMDDGDEINTTLHQTRGSLS</sequence>
<dbReference type="GO" id="GO:0044389">
    <property type="term" value="F:ubiquitin-like protein ligase binding"/>
    <property type="evidence" value="ECO:0000318"/>
    <property type="project" value="GO_Central"/>
</dbReference>
<dbReference type="Pfam" id="PF11976">
    <property type="entry name" value="Rad60-SLD"/>
    <property type="match status" value="1"/>
</dbReference>
<keyword evidence="4" id="KW-1185">Reference proteome</keyword>
<dbReference type="GO" id="GO:0016925">
    <property type="term" value="P:protein sumoylation"/>
    <property type="evidence" value="ECO:0000318"/>
    <property type="project" value="GO_Central"/>
</dbReference>
<dbReference type="GO" id="GO:0031386">
    <property type="term" value="F:protein tag activity"/>
    <property type="evidence" value="ECO:0000318"/>
    <property type="project" value="GO_Central"/>
</dbReference>
<comment type="caution">
    <text evidence="3">The sequence shown here is derived from an EMBL/GenBank/DDBJ whole genome shotgun (WGS) entry which is preliminary data.</text>
</comment>